<evidence type="ECO:0000313" key="5">
    <source>
        <dbReference type="EMBL" id="MBM7797972.1"/>
    </source>
</evidence>
<evidence type="ECO:0000259" key="4">
    <source>
        <dbReference type="PROSITE" id="PS50987"/>
    </source>
</evidence>
<dbReference type="PROSITE" id="PS50987">
    <property type="entry name" value="HTH_ARSR_2"/>
    <property type="match status" value="1"/>
</dbReference>
<dbReference type="Pfam" id="PF01022">
    <property type="entry name" value="HTH_5"/>
    <property type="match status" value="1"/>
</dbReference>
<proteinExistence type="predicted"/>
<keyword evidence="3" id="KW-0804">Transcription</keyword>
<dbReference type="InterPro" id="IPR001845">
    <property type="entry name" value="HTH_ArsR_DNA-bd_dom"/>
</dbReference>
<evidence type="ECO:0000256" key="1">
    <source>
        <dbReference type="ARBA" id="ARBA00023015"/>
    </source>
</evidence>
<comment type="caution">
    <text evidence="5">The sequence shown here is derived from an EMBL/GenBank/DDBJ whole genome shotgun (WGS) entry which is preliminary data.</text>
</comment>
<evidence type="ECO:0000256" key="2">
    <source>
        <dbReference type="ARBA" id="ARBA00023125"/>
    </source>
</evidence>
<sequence>MSVDVFAVVAEPRRRDILDQLRAGPASVSELVQRLNLPQPTVSKHLRVLRQHGFVSSRAEAQRRIYSLNQGPLLELADWVLPYQRLWSTSFDALTTRLDTPNLDEESRDER</sequence>
<dbReference type="InterPro" id="IPR011991">
    <property type="entry name" value="ArsR-like_HTH"/>
</dbReference>
<dbReference type="EMBL" id="JAFBCF010000001">
    <property type="protein sequence ID" value="MBM7797972.1"/>
    <property type="molecule type" value="Genomic_DNA"/>
</dbReference>
<evidence type="ECO:0000256" key="3">
    <source>
        <dbReference type="ARBA" id="ARBA00023163"/>
    </source>
</evidence>
<dbReference type="PANTHER" id="PTHR33154">
    <property type="entry name" value="TRANSCRIPTIONAL REGULATOR, ARSR FAMILY"/>
    <property type="match status" value="1"/>
</dbReference>
<dbReference type="PRINTS" id="PR00778">
    <property type="entry name" value="HTHARSR"/>
</dbReference>
<dbReference type="PANTHER" id="PTHR33154:SF33">
    <property type="entry name" value="TRANSCRIPTIONAL REPRESSOR SDPR"/>
    <property type="match status" value="1"/>
</dbReference>
<dbReference type="InterPro" id="IPR036390">
    <property type="entry name" value="WH_DNA-bd_sf"/>
</dbReference>
<protein>
    <submittedName>
        <fullName evidence="5">DNA-binding transcriptional ArsR family regulator</fullName>
    </submittedName>
</protein>
<keyword evidence="6" id="KW-1185">Reference proteome</keyword>
<dbReference type="InterPro" id="IPR051081">
    <property type="entry name" value="HTH_MetalResp_TranReg"/>
</dbReference>
<dbReference type="InterPro" id="IPR036388">
    <property type="entry name" value="WH-like_DNA-bd_sf"/>
</dbReference>
<dbReference type="RefSeq" id="WP_204916594.1">
    <property type="nucleotide sequence ID" value="NZ_BAAAQP010000011.1"/>
</dbReference>
<dbReference type="NCBIfam" id="NF033788">
    <property type="entry name" value="HTH_metalloreg"/>
    <property type="match status" value="1"/>
</dbReference>
<dbReference type="SUPFAM" id="SSF46785">
    <property type="entry name" value="Winged helix' DNA-binding domain"/>
    <property type="match status" value="1"/>
</dbReference>
<gene>
    <name evidence="5" type="ORF">JOE57_000893</name>
</gene>
<dbReference type="Gene3D" id="1.10.10.10">
    <property type="entry name" value="Winged helix-like DNA-binding domain superfamily/Winged helix DNA-binding domain"/>
    <property type="match status" value="1"/>
</dbReference>
<dbReference type="Proteomes" id="UP000704762">
    <property type="component" value="Unassembled WGS sequence"/>
</dbReference>
<accession>A0ABS2RG78</accession>
<feature type="domain" description="HTH arsR-type" evidence="4">
    <location>
        <begin position="1"/>
        <end position="88"/>
    </location>
</feature>
<organism evidence="5 6">
    <name type="scientific">Microlunatus panaciterrae</name>
    <dbReference type="NCBI Taxonomy" id="400768"/>
    <lineage>
        <taxon>Bacteria</taxon>
        <taxon>Bacillati</taxon>
        <taxon>Actinomycetota</taxon>
        <taxon>Actinomycetes</taxon>
        <taxon>Propionibacteriales</taxon>
        <taxon>Propionibacteriaceae</taxon>
        <taxon>Microlunatus</taxon>
    </lineage>
</organism>
<keyword evidence="2 5" id="KW-0238">DNA-binding</keyword>
<name>A0ABS2RG78_9ACTN</name>
<dbReference type="CDD" id="cd00090">
    <property type="entry name" value="HTH_ARSR"/>
    <property type="match status" value="1"/>
</dbReference>
<dbReference type="SMART" id="SM00418">
    <property type="entry name" value="HTH_ARSR"/>
    <property type="match status" value="1"/>
</dbReference>
<keyword evidence="1" id="KW-0805">Transcription regulation</keyword>
<reference evidence="5 6" key="1">
    <citation type="submission" date="2021-01" db="EMBL/GenBank/DDBJ databases">
        <title>Sequencing the genomes of 1000 actinobacteria strains.</title>
        <authorList>
            <person name="Klenk H.-P."/>
        </authorList>
    </citation>
    <scope>NUCLEOTIDE SEQUENCE [LARGE SCALE GENOMIC DNA]</scope>
    <source>
        <strain evidence="5 6">DSM 18662</strain>
    </source>
</reference>
<dbReference type="GO" id="GO:0003677">
    <property type="term" value="F:DNA binding"/>
    <property type="evidence" value="ECO:0007669"/>
    <property type="project" value="UniProtKB-KW"/>
</dbReference>
<evidence type="ECO:0000313" key="6">
    <source>
        <dbReference type="Proteomes" id="UP000704762"/>
    </source>
</evidence>